<keyword evidence="1" id="KW-0677">Repeat</keyword>
<sequence>MSLFEELKRRNVFRVGIAYAVTAWLILQVADIVLDNTPAPDWVMHVIMLLLAIGLPVAVLFAWAFEMTPEGIKKEKDVDRSKSITGETRRKLDVAIIGVLTVALAWFAWDKFGGTHAPEAAVDPATRQAGSAQPAEGDPAADPAMDELPEKSIAVLPFVNMSNDPEQEFFSDGISEELLNVLAKFPGVRVAARTSSFQFKGRNQDIGEIARLLKVRHVLEGSVRKAGTQLRITAQLIRADTGYHLWSETYDRELDDVFAIQDEISAAIGEALRVELALGTDHEADLPRVAESANTAAYEAFLRGRHLVNQRGRSNIAQAVEDLKRAVRLDPEFAPAHAWMAIAWTMMLDSPGTYGDLSLAEVTERATPHIEKALELNPNLAEAHGAKALLAMNSNGFQQAMDATARALELNPVYIDAMNWRQIAASNFGDYETALAIMARMVEADPLSVIGRLNYSPALATRDLEAGREMARGLIEQHAWAGYTALGITEFQTGEDLSGSLGWFMRAYGEDPHDELSNRYLIRILSLVEEFDEARRISDGNLHIVDINEGRLESALHSLQRAHNADPENYAPMTELADALHLAGQFEQSQRYYDQLRDFSPQRLVFDALDASTRSTIRMAYNELQLGHPAAAEEAIAGHRKDLAKREELQQVYFTDHLAEAMARAIEGDDEGAFESIRTAIDLGARELAFFREPSVASLAGHPQFAALRAEVQSLVDAEHAEVLRLICSENPIPDIWQPLRATCAGASAGP</sequence>
<keyword evidence="2" id="KW-0802">TPR repeat</keyword>
<keyword evidence="6" id="KW-1185">Reference proteome</keyword>
<dbReference type="PANTHER" id="PTHR44858">
    <property type="entry name" value="TETRATRICOPEPTIDE REPEAT PROTEIN 6"/>
    <property type="match status" value="1"/>
</dbReference>
<evidence type="ECO:0000256" key="3">
    <source>
        <dbReference type="SAM" id="MobiDB-lite"/>
    </source>
</evidence>
<dbReference type="SUPFAM" id="SSF48452">
    <property type="entry name" value="TPR-like"/>
    <property type="match status" value="2"/>
</dbReference>
<reference evidence="5 6" key="1">
    <citation type="submission" date="2024-02" db="EMBL/GenBank/DDBJ databases">
        <title>A novel Wenzhouxiangellaceae bacterium, isolated from coastal sediments.</title>
        <authorList>
            <person name="Du Z.-J."/>
            <person name="Ye Y.-Q."/>
            <person name="Zhang X.-Y."/>
        </authorList>
    </citation>
    <scope>NUCLEOTIDE SEQUENCE [LARGE SCALE GENOMIC DNA]</scope>
    <source>
        <strain evidence="5 6">CH-27</strain>
    </source>
</reference>
<keyword evidence="4" id="KW-0812">Transmembrane</keyword>
<evidence type="ECO:0000256" key="2">
    <source>
        <dbReference type="ARBA" id="ARBA00022803"/>
    </source>
</evidence>
<feature type="transmembrane region" description="Helical" evidence="4">
    <location>
        <begin position="42"/>
        <end position="65"/>
    </location>
</feature>
<evidence type="ECO:0000313" key="5">
    <source>
        <dbReference type="EMBL" id="MEJ8569570.1"/>
    </source>
</evidence>
<feature type="region of interest" description="Disordered" evidence="3">
    <location>
        <begin position="124"/>
        <end position="144"/>
    </location>
</feature>
<dbReference type="Gene3D" id="3.40.50.10610">
    <property type="entry name" value="ABC-type transport auxiliary lipoprotein component"/>
    <property type="match status" value="1"/>
</dbReference>
<dbReference type="Proteomes" id="UP001359886">
    <property type="component" value="Unassembled WGS sequence"/>
</dbReference>
<protein>
    <submittedName>
        <fullName evidence="5">Tetratricopeptide repeat protein</fullName>
    </submittedName>
</protein>
<dbReference type="RefSeq" id="WP_354696892.1">
    <property type="nucleotide sequence ID" value="NZ_JAZHOG010000015.1"/>
</dbReference>
<feature type="transmembrane region" description="Helical" evidence="4">
    <location>
        <begin position="92"/>
        <end position="109"/>
    </location>
</feature>
<dbReference type="InterPro" id="IPR011990">
    <property type="entry name" value="TPR-like_helical_dom_sf"/>
</dbReference>
<evidence type="ECO:0000256" key="4">
    <source>
        <dbReference type="SAM" id="Phobius"/>
    </source>
</evidence>
<dbReference type="InterPro" id="IPR050498">
    <property type="entry name" value="Ycf3"/>
</dbReference>
<organism evidence="5 6">
    <name type="scientific">Elongatibacter sediminis</name>
    <dbReference type="NCBI Taxonomy" id="3119006"/>
    <lineage>
        <taxon>Bacteria</taxon>
        <taxon>Pseudomonadati</taxon>
        <taxon>Pseudomonadota</taxon>
        <taxon>Gammaproteobacteria</taxon>
        <taxon>Chromatiales</taxon>
        <taxon>Wenzhouxiangellaceae</taxon>
        <taxon>Elongatibacter</taxon>
    </lineage>
</organism>
<dbReference type="PANTHER" id="PTHR44858:SF18">
    <property type="entry name" value="TETRATRICOPEPTIDE REPEAT (TPR) PROTEIN"/>
    <property type="match status" value="1"/>
</dbReference>
<dbReference type="EMBL" id="JAZHOG010000015">
    <property type="protein sequence ID" value="MEJ8569570.1"/>
    <property type="molecule type" value="Genomic_DNA"/>
</dbReference>
<keyword evidence="4" id="KW-0472">Membrane</keyword>
<dbReference type="AlphaFoldDB" id="A0AAW9RMQ2"/>
<accession>A0AAW9RMQ2</accession>
<proteinExistence type="predicted"/>
<evidence type="ECO:0000256" key="1">
    <source>
        <dbReference type="ARBA" id="ARBA00022737"/>
    </source>
</evidence>
<evidence type="ECO:0000313" key="6">
    <source>
        <dbReference type="Proteomes" id="UP001359886"/>
    </source>
</evidence>
<dbReference type="Gene3D" id="1.25.40.10">
    <property type="entry name" value="Tetratricopeptide repeat domain"/>
    <property type="match status" value="2"/>
</dbReference>
<dbReference type="Pfam" id="PF14559">
    <property type="entry name" value="TPR_19"/>
    <property type="match status" value="1"/>
</dbReference>
<feature type="transmembrane region" description="Helical" evidence="4">
    <location>
        <begin position="12"/>
        <end position="30"/>
    </location>
</feature>
<gene>
    <name evidence="5" type="ORF">V3330_18225</name>
</gene>
<name>A0AAW9RMQ2_9GAMM</name>
<comment type="caution">
    <text evidence="5">The sequence shown here is derived from an EMBL/GenBank/DDBJ whole genome shotgun (WGS) entry which is preliminary data.</text>
</comment>
<keyword evidence="4" id="KW-1133">Transmembrane helix</keyword>